<evidence type="ECO:0000256" key="3">
    <source>
        <dbReference type="PROSITE-ProRule" id="PRU00169"/>
    </source>
</evidence>
<gene>
    <name evidence="6" type="primary">degU_3</name>
    <name evidence="6" type="ORF">STH12_03100</name>
</gene>
<dbReference type="InterPro" id="IPR058245">
    <property type="entry name" value="NreC/VraR/RcsB-like_REC"/>
</dbReference>
<keyword evidence="1 3" id="KW-0597">Phosphoprotein</keyword>
<dbReference type="CDD" id="cd06170">
    <property type="entry name" value="LuxR_C_like"/>
    <property type="match status" value="1"/>
</dbReference>
<feature type="modified residue" description="4-aspartylphosphate" evidence="3">
    <location>
        <position position="54"/>
    </location>
</feature>
<dbReference type="InterPro" id="IPR000792">
    <property type="entry name" value="Tscrpt_reg_LuxR_C"/>
</dbReference>
<evidence type="ECO:0000259" key="5">
    <source>
        <dbReference type="PROSITE" id="PS50110"/>
    </source>
</evidence>
<protein>
    <submittedName>
        <fullName evidence="6">Transcriptional regulatory protein DegU</fullName>
    </submittedName>
</protein>
<dbReference type="Pfam" id="PF00072">
    <property type="entry name" value="Response_reg"/>
    <property type="match status" value="1"/>
</dbReference>
<dbReference type="CDD" id="cd17535">
    <property type="entry name" value="REC_NarL-like"/>
    <property type="match status" value="1"/>
</dbReference>
<dbReference type="Pfam" id="PF00196">
    <property type="entry name" value="GerE"/>
    <property type="match status" value="1"/>
</dbReference>
<evidence type="ECO:0000313" key="6">
    <source>
        <dbReference type="EMBL" id="AZQ12164.1"/>
    </source>
</evidence>
<reference evidence="7" key="1">
    <citation type="submission" date="2017-03" db="EMBL/GenBank/DDBJ databases">
        <title>Full genome sequence of a non-lethal Shewanella isolate that potentiates virulence of Vibio parahaemolyticus causing acute hepatopancreatic necrosis disease (AHPND) in shrimp.</title>
        <authorList>
            <person name="Prachumwat A."/>
            <person name="Sritunyalucksana K."/>
        </authorList>
    </citation>
    <scope>NUCLEOTIDE SEQUENCE [LARGE SCALE GENOMIC DNA]</scope>
    <source>
        <strain evidence="7">TH2012</strain>
    </source>
</reference>
<evidence type="ECO:0000259" key="4">
    <source>
        <dbReference type="PROSITE" id="PS50043"/>
    </source>
</evidence>
<organism evidence="6 7">
    <name type="scientific">Shewanella khirikhana</name>
    <dbReference type="NCBI Taxonomy" id="1965282"/>
    <lineage>
        <taxon>Bacteria</taxon>
        <taxon>Pseudomonadati</taxon>
        <taxon>Pseudomonadota</taxon>
        <taxon>Gammaproteobacteria</taxon>
        <taxon>Alteromonadales</taxon>
        <taxon>Shewanellaceae</taxon>
        <taxon>Shewanella</taxon>
    </lineage>
</organism>
<proteinExistence type="predicted"/>
<evidence type="ECO:0000256" key="1">
    <source>
        <dbReference type="ARBA" id="ARBA00022553"/>
    </source>
</evidence>
<dbReference type="InterPro" id="IPR001789">
    <property type="entry name" value="Sig_transdc_resp-reg_receiver"/>
</dbReference>
<dbReference type="Proteomes" id="UP000278437">
    <property type="component" value="Chromosome"/>
</dbReference>
<evidence type="ECO:0000313" key="7">
    <source>
        <dbReference type="Proteomes" id="UP000278437"/>
    </source>
</evidence>
<dbReference type="SMART" id="SM00448">
    <property type="entry name" value="REC"/>
    <property type="match status" value="1"/>
</dbReference>
<evidence type="ECO:0000256" key="2">
    <source>
        <dbReference type="ARBA" id="ARBA00023125"/>
    </source>
</evidence>
<accession>A0ABN5TXI0</accession>
<feature type="domain" description="HTH luxR-type" evidence="4">
    <location>
        <begin position="142"/>
        <end position="207"/>
    </location>
</feature>
<dbReference type="InterPro" id="IPR016032">
    <property type="entry name" value="Sig_transdc_resp-reg_C-effctor"/>
</dbReference>
<dbReference type="PROSITE" id="PS50043">
    <property type="entry name" value="HTH_LUXR_2"/>
    <property type="match status" value="1"/>
</dbReference>
<sequence>MIKVAIVDDQALVRQGIASLLSLTSGFNLSWQASDGETALTLLAQTPVDVLLLDVRMPNMDGIELLTRLRQQDSHTRVVMLTTFDEPELFIEAMQRGANGFLLKDIDSDKLASALSQVYEGQTLAEPVLLGQLTKAQLATFADPNIEPLNARELSIIKLMAAGYTNKEIANAVFLAEGTVKNHVSVILAKLNTKDRTRAVLKALSAGLLGD</sequence>
<dbReference type="PROSITE" id="PS50110">
    <property type="entry name" value="RESPONSE_REGULATORY"/>
    <property type="match status" value="1"/>
</dbReference>
<dbReference type="Gene3D" id="3.40.50.2300">
    <property type="match status" value="1"/>
</dbReference>
<dbReference type="SMART" id="SM00421">
    <property type="entry name" value="HTH_LUXR"/>
    <property type="match status" value="1"/>
</dbReference>
<dbReference type="PANTHER" id="PTHR43214">
    <property type="entry name" value="TWO-COMPONENT RESPONSE REGULATOR"/>
    <property type="match status" value="1"/>
</dbReference>
<dbReference type="PRINTS" id="PR00038">
    <property type="entry name" value="HTHLUXR"/>
</dbReference>
<keyword evidence="7" id="KW-1185">Reference proteome</keyword>
<dbReference type="InterPro" id="IPR039420">
    <property type="entry name" value="WalR-like"/>
</dbReference>
<dbReference type="SUPFAM" id="SSF52172">
    <property type="entry name" value="CheY-like"/>
    <property type="match status" value="1"/>
</dbReference>
<dbReference type="SUPFAM" id="SSF46894">
    <property type="entry name" value="C-terminal effector domain of the bipartite response regulators"/>
    <property type="match status" value="1"/>
</dbReference>
<dbReference type="InterPro" id="IPR011006">
    <property type="entry name" value="CheY-like_superfamily"/>
</dbReference>
<name>A0ABN5TXI0_9GAMM</name>
<feature type="domain" description="Response regulatory" evidence="5">
    <location>
        <begin position="3"/>
        <end position="119"/>
    </location>
</feature>
<dbReference type="EMBL" id="CP020373">
    <property type="protein sequence ID" value="AZQ12164.1"/>
    <property type="molecule type" value="Genomic_DNA"/>
</dbReference>
<keyword evidence="2" id="KW-0238">DNA-binding</keyword>
<dbReference type="RefSeq" id="WP_126168357.1">
    <property type="nucleotide sequence ID" value="NZ_CP020373.1"/>
</dbReference>